<dbReference type="PANTHER" id="PTHR43080:SF29">
    <property type="entry name" value="OS02G0818000 PROTEIN"/>
    <property type="match status" value="1"/>
</dbReference>
<dbReference type="InterPro" id="IPR051257">
    <property type="entry name" value="Diverse_CBS-Domain"/>
</dbReference>
<dbReference type="PIRSF" id="PIRSF036990">
    <property type="entry name" value="UCP036990_CBS_BON"/>
    <property type="match status" value="1"/>
</dbReference>
<dbReference type="InterPro" id="IPR000644">
    <property type="entry name" value="CBS_dom"/>
</dbReference>
<dbReference type="PANTHER" id="PTHR43080">
    <property type="entry name" value="CBS DOMAIN-CONTAINING PROTEIN CBSX3, MITOCHONDRIAL"/>
    <property type="match status" value="1"/>
</dbReference>
<evidence type="ECO:0000256" key="2">
    <source>
        <dbReference type="PROSITE-ProRule" id="PRU00703"/>
    </source>
</evidence>
<evidence type="ECO:0000256" key="1">
    <source>
        <dbReference type="ARBA" id="ARBA00023122"/>
    </source>
</evidence>
<keyword evidence="6" id="KW-1185">Reference proteome</keyword>
<dbReference type="PROSITE" id="PS51371">
    <property type="entry name" value="CBS"/>
    <property type="match status" value="2"/>
</dbReference>
<dbReference type="EMBL" id="JBHUKU010000026">
    <property type="protein sequence ID" value="MFD2464389.1"/>
    <property type="molecule type" value="Genomic_DNA"/>
</dbReference>
<evidence type="ECO:0000313" key="5">
    <source>
        <dbReference type="EMBL" id="MFD2464389.1"/>
    </source>
</evidence>
<dbReference type="Gene3D" id="3.10.580.10">
    <property type="entry name" value="CBS-domain"/>
    <property type="match status" value="1"/>
</dbReference>
<feature type="domain" description="CBS" evidence="4">
    <location>
        <begin position="9"/>
        <end position="65"/>
    </location>
</feature>
<feature type="domain" description="CBS" evidence="4">
    <location>
        <begin position="92"/>
        <end position="148"/>
    </location>
</feature>
<proteinExistence type="predicted"/>
<dbReference type="Gene3D" id="3.30.1340.30">
    <property type="match status" value="1"/>
</dbReference>
<dbReference type="Proteomes" id="UP001597419">
    <property type="component" value="Unassembled WGS sequence"/>
</dbReference>
<dbReference type="InterPro" id="IPR017080">
    <property type="entry name" value="UCP036990_CBS_BON"/>
</dbReference>
<dbReference type="CDD" id="cd04586">
    <property type="entry name" value="CBS_pair_BON_assoc"/>
    <property type="match status" value="1"/>
</dbReference>
<comment type="caution">
    <text evidence="5">The sequence shown here is derived from an EMBL/GenBank/DDBJ whole genome shotgun (WGS) entry which is preliminary data.</text>
</comment>
<protein>
    <submittedName>
        <fullName evidence="5">CBS domain-containing protein</fullName>
    </submittedName>
</protein>
<dbReference type="Pfam" id="PF00571">
    <property type="entry name" value="CBS"/>
    <property type="match status" value="2"/>
</dbReference>
<dbReference type="SUPFAM" id="SSF54631">
    <property type="entry name" value="CBS-domain pair"/>
    <property type="match status" value="1"/>
</dbReference>
<dbReference type="RefSeq" id="WP_345385396.1">
    <property type="nucleotide sequence ID" value="NZ_BAABHG010000001.1"/>
</dbReference>
<dbReference type="Pfam" id="PF04972">
    <property type="entry name" value="BON"/>
    <property type="match status" value="1"/>
</dbReference>
<sequence length="228" mass="25132">MRQTVSDVMTANPVTVTPRTPYKHIARLLAERRISAIPVVDGHGRPVGVVSEADLIARLRTGEDTRRPGPIAGGRARRDWDRAHALFARDLMTRPARTVTPGESVHATALRMARAGVRRLFVVDEGRLVGVVSRRDLLGTFCRPDREIHADIERDVLQRALWMAPGQATVTVEDGVVTLVGRLDSRGEAERAGLLCARVPGVLGVRNRLDFVWDDRGGTRLQSSTVDR</sequence>
<accession>A0ABW5GUA1</accession>
<evidence type="ECO:0000313" key="6">
    <source>
        <dbReference type="Proteomes" id="UP001597419"/>
    </source>
</evidence>
<evidence type="ECO:0000259" key="3">
    <source>
        <dbReference type="PROSITE" id="PS50914"/>
    </source>
</evidence>
<gene>
    <name evidence="5" type="ORF">ACFSYJ_37640</name>
</gene>
<keyword evidence="1 2" id="KW-0129">CBS domain</keyword>
<name>A0ABW5GUA1_9PSEU</name>
<reference evidence="6" key="1">
    <citation type="journal article" date="2019" name="Int. J. Syst. Evol. Microbiol.">
        <title>The Global Catalogue of Microorganisms (GCM) 10K type strain sequencing project: providing services to taxonomists for standard genome sequencing and annotation.</title>
        <authorList>
            <consortium name="The Broad Institute Genomics Platform"/>
            <consortium name="The Broad Institute Genome Sequencing Center for Infectious Disease"/>
            <person name="Wu L."/>
            <person name="Ma J."/>
        </authorList>
    </citation>
    <scope>NUCLEOTIDE SEQUENCE [LARGE SCALE GENOMIC DNA]</scope>
    <source>
        <strain evidence="6">CGMCC 4.7643</strain>
    </source>
</reference>
<dbReference type="InterPro" id="IPR007055">
    <property type="entry name" value="BON_dom"/>
</dbReference>
<dbReference type="InterPro" id="IPR046342">
    <property type="entry name" value="CBS_dom_sf"/>
</dbReference>
<evidence type="ECO:0000259" key="4">
    <source>
        <dbReference type="PROSITE" id="PS51371"/>
    </source>
</evidence>
<dbReference type="PROSITE" id="PS50914">
    <property type="entry name" value="BON"/>
    <property type="match status" value="1"/>
</dbReference>
<feature type="domain" description="BON" evidence="3">
    <location>
        <begin position="144"/>
        <end position="213"/>
    </location>
</feature>
<dbReference type="SMART" id="SM00116">
    <property type="entry name" value="CBS"/>
    <property type="match status" value="2"/>
</dbReference>
<organism evidence="5 6">
    <name type="scientific">Amycolatopsis samaneae</name>
    <dbReference type="NCBI Taxonomy" id="664691"/>
    <lineage>
        <taxon>Bacteria</taxon>
        <taxon>Bacillati</taxon>
        <taxon>Actinomycetota</taxon>
        <taxon>Actinomycetes</taxon>
        <taxon>Pseudonocardiales</taxon>
        <taxon>Pseudonocardiaceae</taxon>
        <taxon>Amycolatopsis</taxon>
    </lineage>
</organism>